<evidence type="ECO:0000313" key="2">
    <source>
        <dbReference type="EMBL" id="ABP56437.1"/>
    </source>
</evidence>
<feature type="region of interest" description="Disordered" evidence="1">
    <location>
        <begin position="1"/>
        <end position="20"/>
    </location>
</feature>
<sequence length="232" mass="24982">MRVRAPGAATHTAGRPPGRLLHLDVLMRRLRARGRCHAGPGPPAGTRRPVRHDQPVRHVRRRPRQRPAARRRTAGCRRGRRRAGLARRGGPPRDAAPGAGRRAGPAPRRGRPVTGHVYRAVWPILDDTRTASALIAEASAGLDAMARTDGARITGQPTWTVTGDRLVCEAPADPLPADEPVDVTGLADNDTVVLRLAGLHWSHRQIAATTGVPASTVRGIITRHAHPEEAHV</sequence>
<dbReference type="EMBL" id="CP000667">
    <property type="protein sequence ID" value="ABP56437.1"/>
    <property type="molecule type" value="Genomic_DNA"/>
</dbReference>
<feature type="compositionally biased region" description="Basic residues" evidence="1">
    <location>
        <begin position="57"/>
        <end position="85"/>
    </location>
</feature>
<proteinExistence type="predicted"/>
<name>A4XBY0_SALTO</name>
<dbReference type="HOGENOM" id="CLU_1194214_0_0_11"/>
<accession>A4XBY0</accession>
<reference evidence="3" key="1">
    <citation type="journal article" date="2007" name="Proc. Natl. Acad. Sci. U.S.A.">
        <title>Genome sequencing reveals complex secondary metabolome in the marine actinomycete Salinispora tropica.</title>
        <authorList>
            <person name="Udwary D.W."/>
            <person name="Zeigler L."/>
            <person name="Asolkar R.N."/>
            <person name="Singan V."/>
            <person name="Lapidus A."/>
            <person name="Fenical W."/>
            <person name="Jensen P.R."/>
            <person name="Moore B.S."/>
        </authorList>
    </citation>
    <scope>NUCLEOTIDE SEQUENCE [LARGE SCALE GENOMIC DNA]</scope>
    <source>
        <strain evidence="3">ATCC BAA-916 / DSM 44818 / CNB-440</strain>
    </source>
</reference>
<feature type="compositionally biased region" description="Low complexity" evidence="1">
    <location>
        <begin position="86"/>
        <end position="107"/>
    </location>
</feature>
<keyword evidence="3" id="KW-1185">Reference proteome</keyword>
<dbReference type="AlphaFoldDB" id="A4XBY0"/>
<evidence type="ECO:0000256" key="1">
    <source>
        <dbReference type="SAM" id="MobiDB-lite"/>
    </source>
</evidence>
<gene>
    <name evidence="2" type="ordered locus">Strop_4007</name>
</gene>
<protein>
    <submittedName>
        <fullName evidence="2">Uncharacterized protein</fullName>
    </submittedName>
</protein>
<dbReference type="STRING" id="369723.Strop_4007"/>
<organism evidence="2 3">
    <name type="scientific">Salinispora tropica (strain ATCC BAA-916 / DSM 44818 / JCM 13857 / NBRC 105044 / CNB-440)</name>
    <dbReference type="NCBI Taxonomy" id="369723"/>
    <lineage>
        <taxon>Bacteria</taxon>
        <taxon>Bacillati</taxon>
        <taxon>Actinomycetota</taxon>
        <taxon>Actinomycetes</taxon>
        <taxon>Micromonosporales</taxon>
        <taxon>Micromonosporaceae</taxon>
        <taxon>Salinispora</taxon>
    </lineage>
</organism>
<evidence type="ECO:0000313" key="3">
    <source>
        <dbReference type="Proteomes" id="UP000000235"/>
    </source>
</evidence>
<dbReference type="Proteomes" id="UP000000235">
    <property type="component" value="Chromosome"/>
</dbReference>
<dbReference type="KEGG" id="stp:Strop_4007"/>
<feature type="region of interest" description="Disordered" evidence="1">
    <location>
        <begin position="34"/>
        <end position="113"/>
    </location>
</feature>